<evidence type="ECO:0000313" key="3">
    <source>
        <dbReference type="Proteomes" id="UP001362999"/>
    </source>
</evidence>
<keyword evidence="1" id="KW-0812">Transmembrane</keyword>
<keyword evidence="3" id="KW-1185">Reference proteome</keyword>
<protein>
    <submittedName>
        <fullName evidence="2">Uncharacterized protein</fullName>
    </submittedName>
</protein>
<evidence type="ECO:0000313" key="2">
    <source>
        <dbReference type="EMBL" id="KAK7033413.1"/>
    </source>
</evidence>
<evidence type="ECO:0000256" key="1">
    <source>
        <dbReference type="SAM" id="Phobius"/>
    </source>
</evidence>
<sequence>MPFPLPRVLLVFFSCFGAGSLWIAGCSVAIRDRDRKVIQWAVYALCCITAFIEGAKAVVTANALDHVPQLVGPSSSPDIRSRTRQLISIRGLEHCLDLVSTITGPGNNCQFWIFSKDGELPPFQIHITVAREVSTVF</sequence>
<dbReference type="Proteomes" id="UP001362999">
    <property type="component" value="Unassembled WGS sequence"/>
</dbReference>
<dbReference type="PROSITE" id="PS51257">
    <property type="entry name" value="PROKAR_LIPOPROTEIN"/>
    <property type="match status" value="1"/>
</dbReference>
<accession>A0AAW0C5P6</accession>
<keyword evidence="1" id="KW-0472">Membrane</keyword>
<keyword evidence="1" id="KW-1133">Transmembrane helix</keyword>
<comment type="caution">
    <text evidence="2">The sequence shown here is derived from an EMBL/GenBank/DDBJ whole genome shotgun (WGS) entry which is preliminary data.</text>
</comment>
<feature type="transmembrane region" description="Helical" evidence="1">
    <location>
        <begin position="6"/>
        <end position="30"/>
    </location>
</feature>
<reference evidence="2 3" key="1">
    <citation type="journal article" date="2024" name="J Genomics">
        <title>Draft genome sequencing and assembly of Favolaschia claudopus CIRM-BRFM 2984 isolated from oak limbs.</title>
        <authorList>
            <person name="Navarro D."/>
            <person name="Drula E."/>
            <person name="Chaduli D."/>
            <person name="Cazenave R."/>
            <person name="Ahrendt S."/>
            <person name="Wang J."/>
            <person name="Lipzen A."/>
            <person name="Daum C."/>
            <person name="Barry K."/>
            <person name="Grigoriev I.V."/>
            <person name="Favel A."/>
            <person name="Rosso M.N."/>
            <person name="Martin F."/>
        </authorList>
    </citation>
    <scope>NUCLEOTIDE SEQUENCE [LARGE SCALE GENOMIC DNA]</scope>
    <source>
        <strain evidence="2 3">CIRM-BRFM 2984</strain>
    </source>
</reference>
<organism evidence="2 3">
    <name type="scientific">Favolaschia claudopus</name>
    <dbReference type="NCBI Taxonomy" id="2862362"/>
    <lineage>
        <taxon>Eukaryota</taxon>
        <taxon>Fungi</taxon>
        <taxon>Dikarya</taxon>
        <taxon>Basidiomycota</taxon>
        <taxon>Agaricomycotina</taxon>
        <taxon>Agaricomycetes</taxon>
        <taxon>Agaricomycetidae</taxon>
        <taxon>Agaricales</taxon>
        <taxon>Marasmiineae</taxon>
        <taxon>Mycenaceae</taxon>
        <taxon>Favolaschia</taxon>
    </lineage>
</organism>
<gene>
    <name evidence="2" type="ORF">R3P38DRAFT_2773817</name>
</gene>
<proteinExistence type="predicted"/>
<name>A0AAW0C5P6_9AGAR</name>
<dbReference type="AlphaFoldDB" id="A0AAW0C5P6"/>
<dbReference type="EMBL" id="JAWWNJ010000023">
    <property type="protein sequence ID" value="KAK7033413.1"/>
    <property type="molecule type" value="Genomic_DNA"/>
</dbReference>